<name>A0AA35TQV2_GEOBA</name>
<accession>A0AA35TQV2</accession>
<proteinExistence type="predicted"/>
<protein>
    <recommendedName>
        <fullName evidence="1">Death domain-containing protein</fullName>
    </recommendedName>
</protein>
<feature type="domain" description="Death" evidence="1">
    <location>
        <begin position="20"/>
        <end position="75"/>
    </location>
</feature>
<evidence type="ECO:0000259" key="1">
    <source>
        <dbReference type="PROSITE" id="PS50017"/>
    </source>
</evidence>
<sequence length="236" mass="27402">MSDPKLIRELVEELHAMKPKWRTIGTQLEICQSKLDCISQKYKDDSEQAFTEMMNEWLTQIGNEKSLWSVIVKVLLSRSVGARTLALNLARRKSVPITDMPSSDDDPEASMELEMLEDYNAKKVPAEVQKEMKRMAKLFNSLRIKTFRFIDELQKAQKVSLDDFRVFVCNPAHMIVHYDHHEIRHSNSTMDICAIISQNKYLHWLHDDLLEEIIEEYGDSDLKGQLESFSQGNRAV</sequence>
<dbReference type="InterPro" id="IPR000488">
    <property type="entry name" value="Death_dom"/>
</dbReference>
<dbReference type="GO" id="GO:0007165">
    <property type="term" value="P:signal transduction"/>
    <property type="evidence" value="ECO:0007669"/>
    <property type="project" value="InterPro"/>
</dbReference>
<reference evidence="2" key="1">
    <citation type="submission" date="2023-03" db="EMBL/GenBank/DDBJ databases">
        <authorList>
            <person name="Steffen K."/>
            <person name="Cardenas P."/>
        </authorList>
    </citation>
    <scope>NUCLEOTIDE SEQUENCE</scope>
</reference>
<comment type="caution">
    <text evidence="2">The sequence shown here is derived from an EMBL/GenBank/DDBJ whole genome shotgun (WGS) entry which is preliminary data.</text>
</comment>
<gene>
    <name evidence="2" type="ORF">GBAR_LOCUS28879</name>
</gene>
<organism evidence="2 3">
    <name type="scientific">Geodia barretti</name>
    <name type="common">Barrett's horny sponge</name>
    <dbReference type="NCBI Taxonomy" id="519541"/>
    <lineage>
        <taxon>Eukaryota</taxon>
        <taxon>Metazoa</taxon>
        <taxon>Porifera</taxon>
        <taxon>Demospongiae</taxon>
        <taxon>Heteroscleromorpha</taxon>
        <taxon>Tetractinellida</taxon>
        <taxon>Astrophorina</taxon>
        <taxon>Geodiidae</taxon>
        <taxon>Geodia</taxon>
    </lineage>
</organism>
<dbReference type="SUPFAM" id="SSF47986">
    <property type="entry name" value="DEATH domain"/>
    <property type="match status" value="1"/>
</dbReference>
<dbReference type="InterPro" id="IPR011029">
    <property type="entry name" value="DEATH-like_dom_sf"/>
</dbReference>
<dbReference type="EMBL" id="CASHTH010004039">
    <property type="protein sequence ID" value="CAI8052768.1"/>
    <property type="molecule type" value="Genomic_DNA"/>
</dbReference>
<keyword evidence="3" id="KW-1185">Reference proteome</keyword>
<evidence type="ECO:0000313" key="3">
    <source>
        <dbReference type="Proteomes" id="UP001174909"/>
    </source>
</evidence>
<dbReference type="AlphaFoldDB" id="A0AA35TQV2"/>
<dbReference type="Pfam" id="PF00531">
    <property type="entry name" value="Death"/>
    <property type="match status" value="1"/>
</dbReference>
<evidence type="ECO:0000313" key="2">
    <source>
        <dbReference type="EMBL" id="CAI8052768.1"/>
    </source>
</evidence>
<dbReference type="PROSITE" id="PS50017">
    <property type="entry name" value="DEATH_DOMAIN"/>
    <property type="match status" value="1"/>
</dbReference>
<dbReference type="Gene3D" id="1.10.533.10">
    <property type="entry name" value="Death Domain, Fas"/>
    <property type="match status" value="1"/>
</dbReference>
<dbReference type="Proteomes" id="UP001174909">
    <property type="component" value="Unassembled WGS sequence"/>
</dbReference>